<dbReference type="Proteomes" id="UP000009049">
    <property type="component" value="Chromosome"/>
</dbReference>
<dbReference type="AlphaFoldDB" id="A4CPY1"/>
<protein>
    <submittedName>
        <fullName evidence="1">Uncharacterized protein</fullName>
    </submittedName>
</protein>
<name>A4CPY1_ROBBH</name>
<keyword evidence="2" id="KW-1185">Reference proteome</keyword>
<dbReference type="HOGENOM" id="CLU_3375677_0_0_10"/>
<dbReference type="EMBL" id="CP001712">
    <property type="protein sequence ID" value="EAR14066.1"/>
    <property type="molecule type" value="Genomic_DNA"/>
</dbReference>
<sequence length="34" mass="3701">MWSMLVPASGGFPRVPVLFWIRPGGAATWIGPVF</sequence>
<accession>A4CPY1</accession>
<reference evidence="1 2" key="1">
    <citation type="journal article" date="2009" name="J. Bacteriol.">
        <title>Complete genome sequence of Robiginitalea biformata HTCC2501.</title>
        <authorList>
            <person name="Oh H.M."/>
            <person name="Giovannoni S.J."/>
            <person name="Lee K."/>
            <person name="Ferriera S."/>
            <person name="Johnson J."/>
            <person name="Cho J.C."/>
        </authorList>
    </citation>
    <scope>NUCLEOTIDE SEQUENCE [LARGE SCALE GENOMIC DNA]</scope>
    <source>
        <strain evidence="2">ATCC BAA-864 / HTCC2501 / KCTC 12146</strain>
    </source>
</reference>
<evidence type="ECO:0000313" key="1">
    <source>
        <dbReference type="EMBL" id="EAR14066.1"/>
    </source>
</evidence>
<proteinExistence type="predicted"/>
<gene>
    <name evidence="1" type="ordered locus">RB2501_01530</name>
</gene>
<organism evidence="1 2">
    <name type="scientific">Robiginitalea biformata (strain ATCC BAA-864 / DSM 15991 / KCTC 12146 / HTCC2501)</name>
    <dbReference type="NCBI Taxonomy" id="313596"/>
    <lineage>
        <taxon>Bacteria</taxon>
        <taxon>Pseudomonadati</taxon>
        <taxon>Bacteroidota</taxon>
        <taxon>Flavobacteriia</taxon>
        <taxon>Flavobacteriales</taxon>
        <taxon>Flavobacteriaceae</taxon>
        <taxon>Robiginitalea</taxon>
    </lineage>
</organism>
<dbReference type="KEGG" id="rbi:RB2501_01530"/>
<evidence type="ECO:0000313" key="2">
    <source>
        <dbReference type="Proteomes" id="UP000009049"/>
    </source>
</evidence>